<dbReference type="InterPro" id="IPR011598">
    <property type="entry name" value="bHLH_dom"/>
</dbReference>
<dbReference type="GO" id="GO:0000977">
    <property type="term" value="F:RNA polymerase II transcription regulatory region sequence-specific DNA binding"/>
    <property type="evidence" value="ECO:0007669"/>
    <property type="project" value="TreeGrafter"/>
</dbReference>
<dbReference type="PANTHER" id="PTHR23349">
    <property type="entry name" value="BASIC HELIX-LOOP-HELIX TRANSCRIPTION FACTOR, TWIST"/>
    <property type="match status" value="1"/>
</dbReference>
<dbReference type="WBParaSite" id="SMRG1_5430.1">
    <property type="protein sequence ID" value="SMRG1_5430.1"/>
    <property type="gene ID" value="SMRG1_5430"/>
</dbReference>
<evidence type="ECO:0000313" key="2">
    <source>
        <dbReference type="Proteomes" id="UP000050790"/>
    </source>
</evidence>
<dbReference type="GO" id="GO:0000981">
    <property type="term" value="F:DNA-binding transcription factor activity, RNA polymerase II-specific"/>
    <property type="evidence" value="ECO:0007669"/>
    <property type="project" value="TreeGrafter"/>
</dbReference>
<dbReference type="InterPro" id="IPR036638">
    <property type="entry name" value="HLH_DNA-bd_sf"/>
</dbReference>
<organism evidence="2 3">
    <name type="scientific">Schistosoma margrebowiei</name>
    <dbReference type="NCBI Taxonomy" id="48269"/>
    <lineage>
        <taxon>Eukaryota</taxon>
        <taxon>Metazoa</taxon>
        <taxon>Spiralia</taxon>
        <taxon>Lophotrochozoa</taxon>
        <taxon>Platyhelminthes</taxon>
        <taxon>Trematoda</taxon>
        <taxon>Digenea</taxon>
        <taxon>Strigeidida</taxon>
        <taxon>Schistosomatoidea</taxon>
        <taxon>Schistosomatidae</taxon>
        <taxon>Schistosoma</taxon>
    </lineage>
</organism>
<dbReference type="GO" id="GO:0046983">
    <property type="term" value="F:protein dimerization activity"/>
    <property type="evidence" value="ECO:0007669"/>
    <property type="project" value="InterPro"/>
</dbReference>
<evidence type="ECO:0000259" key="1">
    <source>
        <dbReference type="PROSITE" id="PS50888"/>
    </source>
</evidence>
<dbReference type="AlphaFoldDB" id="A0AA84ZYQ6"/>
<dbReference type="SMART" id="SM00353">
    <property type="entry name" value="HLH"/>
    <property type="match status" value="1"/>
</dbReference>
<dbReference type="PANTHER" id="PTHR23349:SF111">
    <property type="entry name" value="BHLH DOMAIN-CONTAINING PROTEIN"/>
    <property type="match status" value="1"/>
</dbReference>
<reference evidence="3" key="1">
    <citation type="submission" date="2023-11" db="UniProtKB">
        <authorList>
            <consortium name="WormBaseParasite"/>
        </authorList>
    </citation>
    <scope>IDENTIFICATION</scope>
</reference>
<dbReference type="Pfam" id="PF00010">
    <property type="entry name" value="HLH"/>
    <property type="match status" value="1"/>
</dbReference>
<dbReference type="Proteomes" id="UP000050790">
    <property type="component" value="Unassembled WGS sequence"/>
</dbReference>
<protein>
    <recommendedName>
        <fullName evidence="1">BHLH domain-containing protein</fullName>
    </recommendedName>
</protein>
<evidence type="ECO:0000313" key="3">
    <source>
        <dbReference type="WBParaSite" id="SMRG1_5430.1"/>
    </source>
</evidence>
<dbReference type="GO" id="GO:0032502">
    <property type="term" value="P:developmental process"/>
    <property type="evidence" value="ECO:0007669"/>
    <property type="project" value="TreeGrafter"/>
</dbReference>
<dbReference type="Gene3D" id="4.10.280.10">
    <property type="entry name" value="Helix-loop-helix DNA-binding domain"/>
    <property type="match status" value="1"/>
</dbReference>
<name>A0AA84ZYQ6_9TREM</name>
<dbReference type="InterPro" id="IPR050283">
    <property type="entry name" value="E-box_TF_Regulators"/>
</dbReference>
<proteinExistence type="predicted"/>
<feature type="domain" description="BHLH" evidence="1">
    <location>
        <begin position="78"/>
        <end position="180"/>
    </location>
</feature>
<dbReference type="PROSITE" id="PS50888">
    <property type="entry name" value="BHLH"/>
    <property type="match status" value="1"/>
</dbReference>
<dbReference type="SUPFAM" id="SSF47459">
    <property type="entry name" value="HLH, helix-loop-helix DNA-binding domain"/>
    <property type="match status" value="1"/>
</dbReference>
<sequence length="354" mass="40839">MNSGTTKKSDYQFPKLIKCTHQNSSIFYTVEHIHQQTLNNSRKKIQPTIKNTVQKAAHQLTSSTTSMSSLCASSPNPHKRVAANLRERKRMRLINHAFNGLQSHLPRELLRPSTLLSSMNSKICTSFIHRYRNFNVELSNKQVDSQFIMQSVNPTNSYFHKETISKVDVLRAAINYIHILEGILDELKTEHCPGTWDSASDQMNPRKVDCKQSKPSTYHVHCLCSIRHSNEERVNKYHKPLISGTVIKTGANSLPIFVSWQREFQNRTENLTHNEQPLDFTPYEAYSNGVKTSEPSAAKIDESNDISHSIYRRIPNHQHIIRCKQTWWPKVQNVHTSVNNSRNIIQFTDSYENK</sequence>
<accession>A0AA84ZYQ6</accession>